<dbReference type="HAMAP" id="MF_00104">
    <property type="entry name" value="RNase_III"/>
    <property type="match status" value="1"/>
</dbReference>
<keyword evidence="8 15" id="KW-0819">tRNA processing</keyword>
<comment type="cofactor">
    <cofactor evidence="15">
        <name>Mg(2+)</name>
        <dbReference type="ChEBI" id="CHEBI:18420"/>
    </cofactor>
</comment>
<dbReference type="FunFam" id="1.10.1520.10:FF:000001">
    <property type="entry name" value="Ribonuclease 3"/>
    <property type="match status" value="1"/>
</dbReference>
<dbReference type="InterPro" id="IPR014720">
    <property type="entry name" value="dsRBD_dom"/>
</dbReference>
<comment type="catalytic activity">
    <reaction evidence="1 15">
        <text>Endonucleolytic cleavage to 5'-phosphomonoester.</text>
        <dbReference type="EC" id="3.1.26.3"/>
    </reaction>
</comment>
<dbReference type="EC" id="3.1.26.3" evidence="15"/>
<dbReference type="PROSITE" id="PS50142">
    <property type="entry name" value="RNASE_3_2"/>
    <property type="match status" value="1"/>
</dbReference>
<evidence type="ECO:0000313" key="19">
    <source>
        <dbReference type="EMBL" id="MBB5935977.1"/>
    </source>
</evidence>
<keyword evidence="20" id="KW-1185">Reference proteome</keyword>
<evidence type="ECO:0000256" key="6">
    <source>
        <dbReference type="ARBA" id="ARBA00022552"/>
    </source>
</evidence>
<comment type="function">
    <text evidence="15">Digests double-stranded RNA. Involved in the processing of primary rRNA transcript to yield the immediate precursors to the large and small rRNAs (23S and 16S). Processes some mRNAs, and tRNAs when they are encoded in the rRNA operon. Processes pre-crRNA and tracrRNA of type II CRISPR loci if present in the organism.</text>
</comment>
<proteinExistence type="inferred from homology"/>
<evidence type="ECO:0000256" key="16">
    <source>
        <dbReference type="SAM" id="MobiDB-lite"/>
    </source>
</evidence>
<dbReference type="SMART" id="SM00358">
    <property type="entry name" value="DSRM"/>
    <property type="match status" value="1"/>
</dbReference>
<evidence type="ECO:0000256" key="3">
    <source>
        <dbReference type="ARBA" id="ARBA00010183"/>
    </source>
</evidence>
<dbReference type="GO" id="GO:0019843">
    <property type="term" value="F:rRNA binding"/>
    <property type="evidence" value="ECO:0007669"/>
    <property type="project" value="UniProtKB-KW"/>
</dbReference>
<dbReference type="GO" id="GO:0006397">
    <property type="term" value="P:mRNA processing"/>
    <property type="evidence" value="ECO:0007669"/>
    <property type="project" value="UniProtKB-UniRule"/>
</dbReference>
<dbReference type="EMBL" id="JACHJL010000006">
    <property type="protein sequence ID" value="MBB5935977.1"/>
    <property type="molecule type" value="Genomic_DNA"/>
</dbReference>
<evidence type="ECO:0000256" key="15">
    <source>
        <dbReference type="HAMAP-Rule" id="MF_00104"/>
    </source>
</evidence>
<evidence type="ECO:0000313" key="20">
    <source>
        <dbReference type="Proteomes" id="UP000588098"/>
    </source>
</evidence>
<evidence type="ECO:0000256" key="5">
    <source>
        <dbReference type="ARBA" id="ARBA00022490"/>
    </source>
</evidence>
<dbReference type="Gene3D" id="3.30.160.20">
    <property type="match status" value="1"/>
</dbReference>
<evidence type="ECO:0000256" key="10">
    <source>
        <dbReference type="ARBA" id="ARBA00022723"/>
    </source>
</evidence>
<feature type="domain" description="RNase III" evidence="18">
    <location>
        <begin position="32"/>
        <end position="151"/>
    </location>
</feature>
<dbReference type="GO" id="GO:0005737">
    <property type="term" value="C:cytoplasm"/>
    <property type="evidence" value="ECO:0007669"/>
    <property type="project" value="UniProtKB-SubCell"/>
</dbReference>
<sequence>MSDAKTPLRKRGDDVSAKADTASSHIVLEGRLGYHLESALLVRALTHRSFAYENGGLPTNERLEFLGDSVLGLVVTDTLYRIHPDLPEGQLAKLRAAVVNSRALAEVGRGLELGAFVRLGRGEEGTGGRDKASILADTLEAVIGAVYLDQGLEAAAELVHRLFDPLIERSSNLGAGLDWKTSLQELTATEGLGVPEYLVTETGPDHEKVFTAAARVGGVAYGTGTGRSKKEAEQQAAEAAWREIRAAADQAAATAAAEREAVADGSLAADVTTDAATADAATADAVAADGGTMHGALTDEASADQTVASPAPSVTGGEAETTSR</sequence>
<dbReference type="GO" id="GO:0003725">
    <property type="term" value="F:double-stranded RNA binding"/>
    <property type="evidence" value="ECO:0007669"/>
    <property type="project" value="TreeGrafter"/>
</dbReference>
<dbReference type="Proteomes" id="UP000588098">
    <property type="component" value="Unassembled WGS sequence"/>
</dbReference>
<evidence type="ECO:0000256" key="8">
    <source>
        <dbReference type="ARBA" id="ARBA00022694"/>
    </source>
</evidence>
<dbReference type="GO" id="GO:0006364">
    <property type="term" value="P:rRNA processing"/>
    <property type="evidence" value="ECO:0007669"/>
    <property type="project" value="UniProtKB-UniRule"/>
</dbReference>
<dbReference type="GO" id="GO:0042802">
    <property type="term" value="F:identical protein binding"/>
    <property type="evidence" value="ECO:0007669"/>
    <property type="project" value="UniProtKB-ARBA"/>
</dbReference>
<dbReference type="GO" id="GO:0046872">
    <property type="term" value="F:metal ion binding"/>
    <property type="evidence" value="ECO:0007669"/>
    <property type="project" value="UniProtKB-KW"/>
</dbReference>
<keyword evidence="9 15" id="KW-0540">Nuclease</keyword>
<dbReference type="PANTHER" id="PTHR11207:SF0">
    <property type="entry name" value="RIBONUCLEASE 3"/>
    <property type="match status" value="1"/>
</dbReference>
<gene>
    <name evidence="15" type="primary">rnc</name>
    <name evidence="19" type="ORF">FHS42_003046</name>
</gene>
<evidence type="ECO:0000256" key="14">
    <source>
        <dbReference type="ARBA" id="ARBA00022884"/>
    </source>
</evidence>
<comment type="subunit">
    <text evidence="4 15">Homodimer.</text>
</comment>
<keyword evidence="14 15" id="KW-0694">RNA-binding</keyword>
<dbReference type="PROSITE" id="PS00517">
    <property type="entry name" value="RNASE_3_1"/>
    <property type="match status" value="1"/>
</dbReference>
<accession>A0A7W9QBG5</accession>
<keyword evidence="6 15" id="KW-0698">rRNA processing</keyword>
<dbReference type="Gene3D" id="1.10.1520.10">
    <property type="entry name" value="Ribonuclease III domain"/>
    <property type="match status" value="1"/>
</dbReference>
<feature type="region of interest" description="Disordered" evidence="16">
    <location>
        <begin position="294"/>
        <end position="324"/>
    </location>
</feature>
<keyword evidence="12 15" id="KW-0378">Hydrolase</keyword>
<dbReference type="GO" id="GO:0004525">
    <property type="term" value="F:ribonuclease III activity"/>
    <property type="evidence" value="ECO:0007669"/>
    <property type="project" value="UniProtKB-UniRule"/>
</dbReference>
<dbReference type="SUPFAM" id="SSF69065">
    <property type="entry name" value="RNase III domain-like"/>
    <property type="match status" value="1"/>
</dbReference>
<keyword evidence="5 15" id="KW-0963">Cytoplasm</keyword>
<dbReference type="PANTHER" id="PTHR11207">
    <property type="entry name" value="RIBONUCLEASE III"/>
    <property type="match status" value="1"/>
</dbReference>
<feature type="domain" description="DRBM" evidence="17">
    <location>
        <begin position="178"/>
        <end position="246"/>
    </location>
</feature>
<evidence type="ECO:0000256" key="13">
    <source>
        <dbReference type="ARBA" id="ARBA00022842"/>
    </source>
</evidence>
<dbReference type="GO" id="GO:0010468">
    <property type="term" value="P:regulation of gene expression"/>
    <property type="evidence" value="ECO:0007669"/>
    <property type="project" value="TreeGrafter"/>
</dbReference>
<name>A0A7W9QBG5_9ACTN</name>
<dbReference type="SUPFAM" id="SSF54768">
    <property type="entry name" value="dsRNA-binding domain-like"/>
    <property type="match status" value="1"/>
</dbReference>
<feature type="binding site" evidence="15">
    <location>
        <position position="64"/>
    </location>
    <ligand>
        <name>Mg(2+)</name>
        <dbReference type="ChEBI" id="CHEBI:18420"/>
    </ligand>
</feature>
<keyword evidence="15" id="KW-0699">rRNA-binding</keyword>
<feature type="active site" evidence="15">
    <location>
        <position position="140"/>
    </location>
</feature>
<keyword evidence="11 15" id="KW-0255">Endonuclease</keyword>
<dbReference type="PROSITE" id="PS50137">
    <property type="entry name" value="DS_RBD"/>
    <property type="match status" value="1"/>
</dbReference>
<comment type="similarity">
    <text evidence="3">Belongs to the ribonuclease III family.</text>
</comment>
<evidence type="ECO:0000256" key="2">
    <source>
        <dbReference type="ARBA" id="ARBA00004496"/>
    </source>
</evidence>
<keyword evidence="7 15" id="KW-0507">mRNA processing</keyword>
<dbReference type="SMART" id="SM00535">
    <property type="entry name" value="RIBOc"/>
    <property type="match status" value="1"/>
</dbReference>
<dbReference type="FunFam" id="3.30.160.20:FF:000003">
    <property type="entry name" value="Ribonuclease 3"/>
    <property type="match status" value="1"/>
</dbReference>
<evidence type="ECO:0000256" key="7">
    <source>
        <dbReference type="ARBA" id="ARBA00022664"/>
    </source>
</evidence>
<organism evidence="19 20">
    <name type="scientific">Streptomyces zagrosensis</name>
    <dbReference type="NCBI Taxonomy" id="1042984"/>
    <lineage>
        <taxon>Bacteria</taxon>
        <taxon>Bacillati</taxon>
        <taxon>Actinomycetota</taxon>
        <taxon>Actinomycetes</taxon>
        <taxon>Kitasatosporales</taxon>
        <taxon>Streptomycetaceae</taxon>
        <taxon>Streptomyces</taxon>
    </lineage>
</organism>
<evidence type="ECO:0000256" key="1">
    <source>
        <dbReference type="ARBA" id="ARBA00000109"/>
    </source>
</evidence>
<dbReference type="InterPro" id="IPR036389">
    <property type="entry name" value="RNase_III_sf"/>
</dbReference>
<dbReference type="Pfam" id="PF00035">
    <property type="entry name" value="dsrm"/>
    <property type="match status" value="1"/>
</dbReference>
<evidence type="ECO:0000256" key="12">
    <source>
        <dbReference type="ARBA" id="ARBA00022801"/>
    </source>
</evidence>
<keyword evidence="10 15" id="KW-0479">Metal-binding</keyword>
<protein>
    <recommendedName>
        <fullName evidence="15">Ribonuclease 3</fullName>
        <ecNumber evidence="15">3.1.26.3</ecNumber>
    </recommendedName>
    <alternativeName>
        <fullName evidence="15">Ribonuclease III</fullName>
        <shortName evidence="15">RNase III</shortName>
    </alternativeName>
</protein>
<evidence type="ECO:0000256" key="4">
    <source>
        <dbReference type="ARBA" id="ARBA00011738"/>
    </source>
</evidence>
<evidence type="ECO:0000256" key="9">
    <source>
        <dbReference type="ARBA" id="ARBA00022722"/>
    </source>
</evidence>
<feature type="binding site" evidence="15">
    <location>
        <position position="140"/>
    </location>
    <ligand>
        <name>Mg(2+)</name>
        <dbReference type="ChEBI" id="CHEBI:18420"/>
    </ligand>
</feature>
<dbReference type="RefSeq" id="WP_246494728.1">
    <property type="nucleotide sequence ID" value="NZ_JACHJL010000006.1"/>
</dbReference>
<evidence type="ECO:0000259" key="17">
    <source>
        <dbReference type="PROSITE" id="PS50137"/>
    </source>
</evidence>
<evidence type="ECO:0000259" key="18">
    <source>
        <dbReference type="PROSITE" id="PS50142"/>
    </source>
</evidence>
<dbReference type="NCBIfam" id="TIGR02191">
    <property type="entry name" value="RNaseIII"/>
    <property type="match status" value="1"/>
</dbReference>
<feature type="active site" evidence="15">
    <location>
        <position position="68"/>
    </location>
</feature>
<dbReference type="CDD" id="cd10845">
    <property type="entry name" value="DSRM_RNAse_III_family"/>
    <property type="match status" value="1"/>
</dbReference>
<feature type="binding site" evidence="15">
    <location>
        <position position="137"/>
    </location>
    <ligand>
        <name>Mg(2+)</name>
        <dbReference type="ChEBI" id="CHEBI:18420"/>
    </ligand>
</feature>
<comment type="subcellular location">
    <subcellularLocation>
        <location evidence="2 15">Cytoplasm</location>
    </subcellularLocation>
</comment>
<dbReference type="InterPro" id="IPR000999">
    <property type="entry name" value="RNase_III_dom"/>
</dbReference>
<dbReference type="Pfam" id="PF14622">
    <property type="entry name" value="Ribonucleas_3_3"/>
    <property type="match status" value="1"/>
</dbReference>
<keyword evidence="13 15" id="KW-0460">Magnesium</keyword>
<reference evidence="19 20" key="1">
    <citation type="submission" date="2020-08" db="EMBL/GenBank/DDBJ databases">
        <title>Genomic Encyclopedia of Type Strains, Phase III (KMG-III): the genomes of soil and plant-associated and newly described type strains.</title>
        <authorList>
            <person name="Whitman W."/>
        </authorList>
    </citation>
    <scope>NUCLEOTIDE SEQUENCE [LARGE SCALE GENOMIC DNA]</scope>
    <source>
        <strain evidence="19 20">CECT 8305</strain>
    </source>
</reference>
<dbReference type="CDD" id="cd00593">
    <property type="entry name" value="RIBOc"/>
    <property type="match status" value="1"/>
</dbReference>
<comment type="caution">
    <text evidence="19">The sequence shown here is derived from an EMBL/GenBank/DDBJ whole genome shotgun (WGS) entry which is preliminary data.</text>
</comment>
<dbReference type="AlphaFoldDB" id="A0A7W9QBG5"/>
<dbReference type="InterPro" id="IPR011907">
    <property type="entry name" value="RNase_III"/>
</dbReference>
<dbReference type="GO" id="GO:0008033">
    <property type="term" value="P:tRNA processing"/>
    <property type="evidence" value="ECO:0007669"/>
    <property type="project" value="UniProtKB-KW"/>
</dbReference>
<evidence type="ECO:0000256" key="11">
    <source>
        <dbReference type="ARBA" id="ARBA00022759"/>
    </source>
</evidence>